<dbReference type="Pfam" id="PF00196">
    <property type="entry name" value="GerE"/>
    <property type="match status" value="1"/>
</dbReference>
<dbReference type="AlphaFoldDB" id="A0A8K0V953"/>
<dbReference type="Pfam" id="PF00072">
    <property type="entry name" value="Response_reg"/>
    <property type="match status" value="1"/>
</dbReference>
<dbReference type="CDD" id="cd06170">
    <property type="entry name" value="LuxR_C_like"/>
    <property type="match status" value="1"/>
</dbReference>
<dbReference type="Gene3D" id="3.40.50.2300">
    <property type="match status" value="1"/>
</dbReference>
<evidence type="ECO:0000256" key="4">
    <source>
        <dbReference type="ARBA" id="ARBA00023125"/>
    </source>
</evidence>
<dbReference type="PROSITE" id="PS50043">
    <property type="entry name" value="HTH_LUXR_2"/>
    <property type="match status" value="1"/>
</dbReference>
<feature type="modified residue" description="4-aspartylphosphate" evidence="6">
    <location>
        <position position="58"/>
    </location>
</feature>
<organism evidence="9 10">
    <name type="scientific">Szabonella alba</name>
    <dbReference type="NCBI Taxonomy" id="2804194"/>
    <lineage>
        <taxon>Bacteria</taxon>
        <taxon>Pseudomonadati</taxon>
        <taxon>Pseudomonadota</taxon>
        <taxon>Alphaproteobacteria</taxon>
        <taxon>Rhodobacterales</taxon>
        <taxon>Paracoccaceae</taxon>
        <taxon>Szabonella</taxon>
    </lineage>
</organism>
<protein>
    <submittedName>
        <fullName evidence="9">Response regulator transcription factor</fullName>
    </submittedName>
</protein>
<dbReference type="RefSeq" id="WP_202688323.1">
    <property type="nucleotide sequence ID" value="NZ_JAESVN010000003.1"/>
</dbReference>
<dbReference type="PRINTS" id="PR00038">
    <property type="entry name" value="HTHLUXR"/>
</dbReference>
<dbReference type="SMART" id="SM00448">
    <property type="entry name" value="REC"/>
    <property type="match status" value="1"/>
</dbReference>
<dbReference type="GO" id="GO:0032993">
    <property type="term" value="C:protein-DNA complex"/>
    <property type="evidence" value="ECO:0007669"/>
    <property type="project" value="TreeGrafter"/>
</dbReference>
<dbReference type="SUPFAM" id="SSF46894">
    <property type="entry name" value="C-terminal effector domain of the bipartite response regulators"/>
    <property type="match status" value="1"/>
</dbReference>
<dbReference type="Proteomes" id="UP000648908">
    <property type="component" value="Unassembled WGS sequence"/>
</dbReference>
<evidence type="ECO:0000259" key="8">
    <source>
        <dbReference type="PROSITE" id="PS50110"/>
    </source>
</evidence>
<accession>A0A8K0V953</accession>
<evidence type="ECO:0000256" key="6">
    <source>
        <dbReference type="PROSITE-ProRule" id="PRU00169"/>
    </source>
</evidence>
<reference evidence="9" key="1">
    <citation type="submission" date="2021-01" db="EMBL/GenBank/DDBJ databases">
        <title>Tabrizicola alba sp. nov. a motile alkaliphilic bacterium isolated from a soda lake.</title>
        <authorList>
            <person name="Szuroczki S."/>
            <person name="Abbaszade G."/>
            <person name="Schumann P."/>
            <person name="Toth E."/>
        </authorList>
    </citation>
    <scope>NUCLEOTIDE SEQUENCE</scope>
    <source>
        <strain evidence="9">DMG-N-6</strain>
    </source>
</reference>
<dbReference type="SMART" id="SM00421">
    <property type="entry name" value="HTH_LUXR"/>
    <property type="match status" value="1"/>
</dbReference>
<comment type="caution">
    <text evidence="9">The sequence shown here is derived from an EMBL/GenBank/DDBJ whole genome shotgun (WGS) entry which is preliminary data.</text>
</comment>
<dbReference type="InterPro" id="IPR011006">
    <property type="entry name" value="CheY-like_superfamily"/>
</dbReference>
<evidence type="ECO:0000256" key="3">
    <source>
        <dbReference type="ARBA" id="ARBA00023015"/>
    </source>
</evidence>
<dbReference type="InterPro" id="IPR000792">
    <property type="entry name" value="Tscrpt_reg_LuxR_C"/>
</dbReference>
<name>A0A8K0V953_9RHOB</name>
<dbReference type="EMBL" id="JAESVN010000003">
    <property type="protein sequence ID" value="MBL4917411.1"/>
    <property type="molecule type" value="Genomic_DNA"/>
</dbReference>
<evidence type="ECO:0000259" key="7">
    <source>
        <dbReference type="PROSITE" id="PS50043"/>
    </source>
</evidence>
<keyword evidence="4" id="KW-0238">DNA-binding</keyword>
<keyword evidence="5" id="KW-0804">Transcription</keyword>
<dbReference type="GO" id="GO:0000156">
    <property type="term" value="F:phosphorelay response regulator activity"/>
    <property type="evidence" value="ECO:0007669"/>
    <property type="project" value="TreeGrafter"/>
</dbReference>
<dbReference type="SUPFAM" id="SSF52172">
    <property type="entry name" value="CheY-like"/>
    <property type="match status" value="1"/>
</dbReference>
<dbReference type="CDD" id="cd17574">
    <property type="entry name" value="REC_OmpR"/>
    <property type="match status" value="1"/>
</dbReference>
<dbReference type="InterPro" id="IPR036388">
    <property type="entry name" value="WH-like_DNA-bd_sf"/>
</dbReference>
<dbReference type="PROSITE" id="PS50110">
    <property type="entry name" value="RESPONSE_REGULATORY"/>
    <property type="match status" value="1"/>
</dbReference>
<proteinExistence type="predicted"/>
<keyword evidence="2" id="KW-0902">Two-component regulatory system</keyword>
<evidence type="ECO:0000256" key="1">
    <source>
        <dbReference type="ARBA" id="ARBA00022553"/>
    </source>
</evidence>
<evidence type="ECO:0000256" key="5">
    <source>
        <dbReference type="ARBA" id="ARBA00023163"/>
    </source>
</evidence>
<feature type="domain" description="HTH luxR-type" evidence="7">
    <location>
        <begin position="139"/>
        <end position="204"/>
    </location>
</feature>
<keyword evidence="3" id="KW-0805">Transcription regulation</keyword>
<keyword evidence="10" id="KW-1185">Reference proteome</keyword>
<dbReference type="InterPro" id="IPR016032">
    <property type="entry name" value="Sig_transdc_resp-reg_C-effctor"/>
</dbReference>
<evidence type="ECO:0000313" key="10">
    <source>
        <dbReference type="Proteomes" id="UP000648908"/>
    </source>
</evidence>
<dbReference type="GO" id="GO:0006355">
    <property type="term" value="P:regulation of DNA-templated transcription"/>
    <property type="evidence" value="ECO:0007669"/>
    <property type="project" value="InterPro"/>
</dbReference>
<dbReference type="GO" id="GO:0005829">
    <property type="term" value="C:cytosol"/>
    <property type="evidence" value="ECO:0007669"/>
    <property type="project" value="TreeGrafter"/>
</dbReference>
<feature type="domain" description="Response regulatory" evidence="8">
    <location>
        <begin position="9"/>
        <end position="126"/>
    </location>
</feature>
<dbReference type="PANTHER" id="PTHR48111:SF1">
    <property type="entry name" value="TWO-COMPONENT RESPONSE REGULATOR ORR33"/>
    <property type="match status" value="1"/>
</dbReference>
<gene>
    <name evidence="9" type="ORF">JL811_09270</name>
</gene>
<dbReference type="PANTHER" id="PTHR48111">
    <property type="entry name" value="REGULATOR OF RPOS"/>
    <property type="match status" value="1"/>
</dbReference>
<sequence>MTKESQPATILCVEDEEVLLEEFEEELLSRGYRVLTATTSDEAEQILSTTAPDIVLCDVMLPGRNGFELLTDLRRAGRLSDRTAFIFVTALSDREPHLEGLRAGAHDYITKPVDLDLLHLKLENTLAFAKALRDGTAVSPRPDVHLSPREEQVLSLLGAGERTVGIAHVLDISEHTVNQYIKELYRKLGLGNRADAARAAIAMGLVKPFR</sequence>
<keyword evidence="1 6" id="KW-0597">Phosphoprotein</keyword>
<dbReference type="InterPro" id="IPR001789">
    <property type="entry name" value="Sig_transdc_resp-reg_receiver"/>
</dbReference>
<dbReference type="InterPro" id="IPR039420">
    <property type="entry name" value="WalR-like"/>
</dbReference>
<evidence type="ECO:0000313" key="9">
    <source>
        <dbReference type="EMBL" id="MBL4917411.1"/>
    </source>
</evidence>
<dbReference type="Gene3D" id="1.10.10.10">
    <property type="entry name" value="Winged helix-like DNA-binding domain superfamily/Winged helix DNA-binding domain"/>
    <property type="match status" value="1"/>
</dbReference>
<dbReference type="GO" id="GO:0000976">
    <property type="term" value="F:transcription cis-regulatory region binding"/>
    <property type="evidence" value="ECO:0007669"/>
    <property type="project" value="TreeGrafter"/>
</dbReference>
<evidence type="ECO:0000256" key="2">
    <source>
        <dbReference type="ARBA" id="ARBA00023012"/>
    </source>
</evidence>